<dbReference type="GO" id="GO:0005774">
    <property type="term" value="C:vacuolar membrane"/>
    <property type="evidence" value="ECO:0007669"/>
    <property type="project" value="TreeGrafter"/>
</dbReference>
<evidence type="ECO:0000313" key="7">
    <source>
        <dbReference type="EMBL" id="KAK4528716.1"/>
    </source>
</evidence>
<dbReference type="EMBL" id="JANCYU010000068">
    <property type="protein sequence ID" value="KAK4528716.1"/>
    <property type="molecule type" value="Genomic_DNA"/>
</dbReference>
<dbReference type="PROSITE" id="PS50082">
    <property type="entry name" value="WD_REPEATS_2"/>
    <property type="match status" value="4"/>
</dbReference>
<dbReference type="GO" id="GO:0061700">
    <property type="term" value="C:GATOR2 complex"/>
    <property type="evidence" value="ECO:0007669"/>
    <property type="project" value="TreeGrafter"/>
</dbReference>
<dbReference type="SMART" id="SM00320">
    <property type="entry name" value="WD40"/>
    <property type="match status" value="6"/>
</dbReference>
<keyword evidence="1 6" id="KW-0853">WD repeat</keyword>
<dbReference type="PRINTS" id="PR00320">
    <property type="entry name" value="GPROTEINBRPT"/>
</dbReference>
<dbReference type="Gene3D" id="2.130.10.10">
    <property type="entry name" value="YVTN repeat-like/Quinoprotein amine dehydrogenase"/>
    <property type="match status" value="3"/>
</dbReference>
<keyword evidence="5" id="KW-0862">Zinc</keyword>
<dbReference type="PANTHER" id="PTHR46200:SF1">
    <property type="entry name" value="GATOR COMPLEX PROTEIN WDR24"/>
    <property type="match status" value="1"/>
</dbReference>
<dbReference type="GO" id="GO:0016239">
    <property type="term" value="P:positive regulation of macroautophagy"/>
    <property type="evidence" value="ECO:0007669"/>
    <property type="project" value="TreeGrafter"/>
</dbReference>
<keyword evidence="4" id="KW-0863">Zinc-finger</keyword>
<feature type="repeat" description="WD" evidence="6">
    <location>
        <begin position="219"/>
        <end position="261"/>
    </location>
</feature>
<dbReference type="PROSITE" id="PS50294">
    <property type="entry name" value="WD_REPEATS_REGION"/>
    <property type="match status" value="1"/>
</dbReference>
<dbReference type="GO" id="GO:1904263">
    <property type="term" value="P:positive regulation of TORC1 signaling"/>
    <property type="evidence" value="ECO:0007669"/>
    <property type="project" value="TreeGrafter"/>
</dbReference>
<feature type="repeat" description="WD" evidence="6">
    <location>
        <begin position="127"/>
        <end position="169"/>
    </location>
</feature>
<keyword evidence="8" id="KW-1185">Reference proteome</keyword>
<accession>A0AAV9IMT5</accession>
<evidence type="ECO:0000256" key="2">
    <source>
        <dbReference type="ARBA" id="ARBA00022723"/>
    </source>
</evidence>
<dbReference type="InterPro" id="IPR036322">
    <property type="entry name" value="WD40_repeat_dom_sf"/>
</dbReference>
<gene>
    <name evidence="7" type="ORF">GAYE_SCF63G6661</name>
</gene>
<dbReference type="AlphaFoldDB" id="A0AAV9IMT5"/>
<protein>
    <submittedName>
        <fullName evidence="7">Uncharacterized protein</fullName>
    </submittedName>
</protein>
<evidence type="ECO:0000256" key="6">
    <source>
        <dbReference type="PROSITE-ProRule" id="PRU00221"/>
    </source>
</evidence>
<reference evidence="7 8" key="1">
    <citation type="submission" date="2022-07" db="EMBL/GenBank/DDBJ databases">
        <title>Genome-wide signatures of adaptation to extreme environments.</title>
        <authorList>
            <person name="Cho C.H."/>
            <person name="Yoon H.S."/>
        </authorList>
    </citation>
    <scope>NUCLEOTIDE SEQUENCE [LARGE SCALE GENOMIC DNA]</scope>
    <source>
        <strain evidence="7 8">108.79 E11</strain>
    </source>
</reference>
<feature type="repeat" description="WD" evidence="6">
    <location>
        <begin position="335"/>
        <end position="376"/>
    </location>
</feature>
<proteinExistence type="predicted"/>
<dbReference type="PANTHER" id="PTHR46200">
    <property type="entry name" value="GATOR COMPLEX PROTEIN WDR24"/>
    <property type="match status" value="1"/>
</dbReference>
<dbReference type="InterPro" id="IPR037590">
    <property type="entry name" value="WDR24"/>
</dbReference>
<keyword evidence="2" id="KW-0479">Metal-binding</keyword>
<evidence type="ECO:0000256" key="1">
    <source>
        <dbReference type="ARBA" id="ARBA00022574"/>
    </source>
</evidence>
<evidence type="ECO:0000313" key="8">
    <source>
        <dbReference type="Proteomes" id="UP001300502"/>
    </source>
</evidence>
<dbReference type="InterPro" id="IPR019775">
    <property type="entry name" value="WD40_repeat_CS"/>
</dbReference>
<dbReference type="PROSITE" id="PS00678">
    <property type="entry name" value="WD_REPEATS_1"/>
    <property type="match status" value="2"/>
</dbReference>
<comment type="caution">
    <text evidence="7">The sequence shown here is derived from an EMBL/GenBank/DDBJ whole genome shotgun (WGS) entry which is preliminary data.</text>
</comment>
<dbReference type="GO" id="GO:0005829">
    <property type="term" value="C:cytosol"/>
    <property type="evidence" value="ECO:0007669"/>
    <property type="project" value="TreeGrafter"/>
</dbReference>
<evidence type="ECO:0000256" key="5">
    <source>
        <dbReference type="ARBA" id="ARBA00022833"/>
    </source>
</evidence>
<dbReference type="InterPro" id="IPR020472">
    <property type="entry name" value="WD40_PAC1"/>
</dbReference>
<keyword evidence="3" id="KW-0677">Repeat</keyword>
<sequence length="680" mass="77692">MVRQNEVSLVSSCKVGSSLSAISCDASEKFLIAGGREVLRLFCIENKVLKETRNLRSARRKGLKYSINDICWHKLSGYDTLVLSGSTDGSLVLWDLAVDMESASVSPISFSYSSFSTRKKSTEPRFISAHERAINKVDWHHTIPYNFLSCSQDGGISFWDLRDFGSSNTPLLNLCCSKSDPVRDASFSPHQPYWIGGGYESGNFLLWDIRKPDAQLFSIRAHTGLLFSISWHPSKTNVIATGGRDKIIRVWDLVQNEHTTEQKPSFMNKEPLNSGIFLESSLGWKETCSLSTIAAISKVSWRPRYEDQMASASSVLDTRISVWDIHRPYLPIISLRGHRDTVSCLVWESNGNLLFSCSKNGAIVIQQVDKGYKPYSFLRNNVFALSTNRSIAFSTLKNPCHSVCIWKQSDSQRWRLNLLYQDSYAPVGAGIGVDEDIFQRVCSAVSPYLRSKADKDSSLSYWEWKTDLCKELTWLYANLELPHHEFVWSTFYEFMRQLSGQSSSRYMDCYMYSRILELFRCLVIQWWRFFSDLGDVQTCSLILIFCWDLTQSSWKPFMEEAQATILSYLDILRKMQMHVAATQVQNASPFPEICHWNRSNTTVEDSRTAGVPMCCICQRQVRGLYSWCQGCGHGAHTTCIANWFVGSDFERRNCFPEQQLTCIRSVCPVPMCEHRCVYPR</sequence>
<dbReference type="SUPFAM" id="SSF50978">
    <property type="entry name" value="WD40 repeat-like"/>
    <property type="match status" value="1"/>
</dbReference>
<dbReference type="InterPro" id="IPR015943">
    <property type="entry name" value="WD40/YVTN_repeat-like_dom_sf"/>
</dbReference>
<dbReference type="InterPro" id="IPR001680">
    <property type="entry name" value="WD40_rpt"/>
</dbReference>
<evidence type="ECO:0000256" key="4">
    <source>
        <dbReference type="ARBA" id="ARBA00022771"/>
    </source>
</evidence>
<name>A0AAV9IMT5_9RHOD</name>
<organism evidence="7 8">
    <name type="scientific">Galdieria yellowstonensis</name>
    <dbReference type="NCBI Taxonomy" id="3028027"/>
    <lineage>
        <taxon>Eukaryota</taxon>
        <taxon>Rhodophyta</taxon>
        <taxon>Bangiophyceae</taxon>
        <taxon>Galdieriales</taxon>
        <taxon>Galdieriaceae</taxon>
        <taxon>Galdieria</taxon>
    </lineage>
</organism>
<dbReference type="Pfam" id="PF00400">
    <property type="entry name" value="WD40"/>
    <property type="match status" value="4"/>
</dbReference>
<dbReference type="Proteomes" id="UP001300502">
    <property type="component" value="Unassembled WGS sequence"/>
</dbReference>
<dbReference type="GO" id="GO:0008270">
    <property type="term" value="F:zinc ion binding"/>
    <property type="evidence" value="ECO:0007669"/>
    <property type="project" value="UniProtKB-KW"/>
</dbReference>
<evidence type="ECO:0000256" key="3">
    <source>
        <dbReference type="ARBA" id="ARBA00022737"/>
    </source>
</evidence>
<feature type="repeat" description="WD" evidence="6">
    <location>
        <begin position="81"/>
        <end position="96"/>
    </location>
</feature>